<dbReference type="InterPro" id="IPR036291">
    <property type="entry name" value="NAD(P)-bd_dom_sf"/>
</dbReference>
<dbReference type="PROSITE" id="PS00895">
    <property type="entry name" value="3_HYDROXYISOBUT_DH"/>
    <property type="match status" value="1"/>
</dbReference>
<dbReference type="PRINTS" id="PR00076">
    <property type="entry name" value="6PGDHDRGNASE"/>
</dbReference>
<evidence type="ECO:0000256" key="2">
    <source>
        <dbReference type="ARBA" id="ARBA00023002"/>
    </source>
</evidence>
<dbReference type="InterPro" id="IPR013328">
    <property type="entry name" value="6PGD_dom2"/>
</dbReference>
<comment type="caution">
    <text evidence="5">The sequence shown here is derived from an EMBL/GenBank/DDBJ whole genome shotgun (WGS) entry which is preliminary data.</text>
</comment>
<dbReference type="InterPro" id="IPR006114">
    <property type="entry name" value="6PGDH_C"/>
</dbReference>
<dbReference type="AlphaFoldDB" id="A0A2N1PQZ3"/>
<dbReference type="EMBL" id="PGXC01000004">
    <property type="protein sequence ID" value="PKK90765.1"/>
    <property type="molecule type" value="Genomic_DNA"/>
</dbReference>
<evidence type="ECO:0000313" key="5">
    <source>
        <dbReference type="EMBL" id="PKK90765.1"/>
    </source>
</evidence>
<dbReference type="InterPro" id="IPR006115">
    <property type="entry name" value="6PGDH_NADP-bd"/>
</dbReference>
<feature type="domain" description="6-phosphogluconate dehydrogenase C-terminal" evidence="4">
    <location>
        <begin position="167"/>
        <end position="297"/>
    </location>
</feature>
<comment type="similarity">
    <text evidence="1">Belongs to the 6-phosphogluconate dehydrogenase family.</text>
</comment>
<dbReference type="GO" id="GO:0016054">
    <property type="term" value="P:organic acid catabolic process"/>
    <property type="evidence" value="ECO:0007669"/>
    <property type="project" value="UniProtKB-ARBA"/>
</dbReference>
<dbReference type="InterPro" id="IPR006183">
    <property type="entry name" value="Pgluconate_DH"/>
</dbReference>
<evidence type="ECO:0000259" key="4">
    <source>
        <dbReference type="SMART" id="SM01350"/>
    </source>
</evidence>
<sequence length="309" mass="33487">MKIGMVGLGRMGLNMARRLINGGHDVIAWNRSADKIMEAEESGATGAESIEKMVGMLEAPRTIWIMLPAGKVTDDMVEKLSRLLSEGDLIIEGGNSLYKDDLSRSKALVASGIHYADAGVSGGIWGLTEGYCIMVGASKPDYGRMVPLLETLCVPGGFMHCGKVGAGHFVKMVHNGIEYAMMEAYGEGFEILKKSIYGEDLDMSAVSSMWNRGSVIRSWLLELLEDGFRDDPSLSEVRGVVPDSGEGRWTVQEAIDLGVAAPAIGASLFRRFDSTLEDPFALRVMSTLRNRFGGHKMVTVDPSDSLKKS</sequence>
<dbReference type="GO" id="GO:0050661">
    <property type="term" value="F:NADP binding"/>
    <property type="evidence" value="ECO:0007669"/>
    <property type="project" value="InterPro"/>
</dbReference>
<dbReference type="NCBIfam" id="NF007161">
    <property type="entry name" value="PRK09599.1"/>
    <property type="match status" value="1"/>
</dbReference>
<dbReference type="PANTHER" id="PTHR11811">
    <property type="entry name" value="6-PHOSPHOGLUCONATE DEHYDROGENASE"/>
    <property type="match status" value="1"/>
</dbReference>
<protein>
    <submittedName>
        <fullName evidence="5">6-phosphogluconate dehydrogenase (Decarboxylating)</fullName>
    </submittedName>
</protein>
<dbReference type="Pfam" id="PF00393">
    <property type="entry name" value="6PGD"/>
    <property type="match status" value="1"/>
</dbReference>
<organism evidence="5 6">
    <name type="scientific">Candidatus Wallbacteria bacterium HGW-Wallbacteria-1</name>
    <dbReference type="NCBI Taxonomy" id="2013854"/>
    <lineage>
        <taxon>Bacteria</taxon>
        <taxon>Candidatus Walliibacteriota</taxon>
    </lineage>
</organism>
<dbReference type="GO" id="GO:0004616">
    <property type="term" value="F:phosphogluconate dehydrogenase (decarboxylating) activity"/>
    <property type="evidence" value="ECO:0007669"/>
    <property type="project" value="InterPro"/>
</dbReference>
<evidence type="ECO:0000256" key="3">
    <source>
        <dbReference type="ARBA" id="ARBA00023064"/>
    </source>
</evidence>
<dbReference type="SUPFAM" id="SSF48179">
    <property type="entry name" value="6-phosphogluconate dehydrogenase C-terminal domain-like"/>
    <property type="match status" value="1"/>
</dbReference>
<dbReference type="InterPro" id="IPR008927">
    <property type="entry name" value="6-PGluconate_DH-like_C_sf"/>
</dbReference>
<dbReference type="SMART" id="SM01350">
    <property type="entry name" value="6PGD"/>
    <property type="match status" value="1"/>
</dbReference>
<accession>A0A2N1PQZ3</accession>
<keyword evidence="3" id="KW-0311">Gluconate utilization</keyword>
<evidence type="ECO:0000313" key="6">
    <source>
        <dbReference type="Proteomes" id="UP000233256"/>
    </source>
</evidence>
<name>A0A2N1PQZ3_9BACT</name>
<dbReference type="Gene3D" id="1.10.1040.10">
    <property type="entry name" value="N-(1-d-carboxylethyl)-l-norvaline Dehydrogenase, domain 2"/>
    <property type="match status" value="1"/>
</dbReference>
<evidence type="ECO:0000256" key="1">
    <source>
        <dbReference type="ARBA" id="ARBA00008419"/>
    </source>
</evidence>
<dbReference type="GO" id="GO:0006098">
    <property type="term" value="P:pentose-phosphate shunt"/>
    <property type="evidence" value="ECO:0007669"/>
    <property type="project" value="InterPro"/>
</dbReference>
<proteinExistence type="inferred from homology"/>
<dbReference type="InterPro" id="IPR002204">
    <property type="entry name" value="3-OH-isobutyrate_DH-rel_CS"/>
</dbReference>
<dbReference type="GO" id="GO:0019521">
    <property type="term" value="P:D-gluconate metabolic process"/>
    <property type="evidence" value="ECO:0007669"/>
    <property type="project" value="UniProtKB-KW"/>
</dbReference>
<dbReference type="Proteomes" id="UP000233256">
    <property type="component" value="Unassembled WGS sequence"/>
</dbReference>
<dbReference type="NCBIfam" id="TIGR00872">
    <property type="entry name" value="gnd_rel"/>
    <property type="match status" value="1"/>
</dbReference>
<reference evidence="5 6" key="1">
    <citation type="journal article" date="2017" name="ISME J.">
        <title>Potential for microbial H2 and metal transformations associated with novel bacteria and archaea in deep terrestrial subsurface sediments.</title>
        <authorList>
            <person name="Hernsdorf A.W."/>
            <person name="Amano Y."/>
            <person name="Miyakawa K."/>
            <person name="Ise K."/>
            <person name="Suzuki Y."/>
            <person name="Anantharaman K."/>
            <person name="Probst A."/>
            <person name="Burstein D."/>
            <person name="Thomas B.C."/>
            <person name="Banfield J.F."/>
        </authorList>
    </citation>
    <scope>NUCLEOTIDE SEQUENCE [LARGE SCALE GENOMIC DNA]</scope>
    <source>
        <strain evidence="5">HGW-Wallbacteria-1</strain>
    </source>
</reference>
<dbReference type="Gene3D" id="3.40.50.720">
    <property type="entry name" value="NAD(P)-binding Rossmann-like Domain"/>
    <property type="match status" value="1"/>
</dbReference>
<dbReference type="Pfam" id="PF03446">
    <property type="entry name" value="NAD_binding_2"/>
    <property type="match status" value="1"/>
</dbReference>
<gene>
    <name evidence="5" type="primary">gnd</name>
    <name evidence="5" type="ORF">CVV64_07760</name>
</gene>
<dbReference type="InterPro" id="IPR004849">
    <property type="entry name" value="6DGDH_YqeC"/>
</dbReference>
<dbReference type="SUPFAM" id="SSF51735">
    <property type="entry name" value="NAD(P)-binding Rossmann-fold domains"/>
    <property type="match status" value="1"/>
</dbReference>
<keyword evidence="2" id="KW-0560">Oxidoreductase</keyword>